<organism evidence="1 2">
    <name type="scientific">Methanoregula boonei (strain DSM 21154 / JCM 14090 / 6A8)</name>
    <dbReference type="NCBI Taxonomy" id="456442"/>
    <lineage>
        <taxon>Archaea</taxon>
        <taxon>Methanobacteriati</taxon>
        <taxon>Methanobacteriota</taxon>
        <taxon>Stenosarchaea group</taxon>
        <taxon>Methanomicrobia</taxon>
        <taxon>Methanomicrobiales</taxon>
        <taxon>Methanoregulaceae</taxon>
        <taxon>Methanoregula</taxon>
    </lineage>
</organism>
<reference evidence="2" key="1">
    <citation type="journal article" date="2015" name="Microbiology">
        <title>Genome of Methanoregula boonei 6A8 reveals adaptations to oligotrophic peatland environments.</title>
        <authorList>
            <person name="Braeuer S."/>
            <person name="Cadillo-Quiroz H."/>
            <person name="Kyrpides N."/>
            <person name="Woyke T."/>
            <person name="Goodwin L."/>
            <person name="Detter C."/>
            <person name="Podell S."/>
            <person name="Yavitt J.B."/>
            <person name="Zinder S.H."/>
        </authorList>
    </citation>
    <scope>NUCLEOTIDE SEQUENCE [LARGE SCALE GENOMIC DNA]</scope>
    <source>
        <strain evidence="2">DSM 21154 / JCM 14090 / 6A8</strain>
    </source>
</reference>
<dbReference type="EMBL" id="CP000780">
    <property type="protein sequence ID" value="ABS55919.1"/>
    <property type="molecule type" value="Genomic_DNA"/>
</dbReference>
<dbReference type="STRING" id="456442.Mboo_1401"/>
<dbReference type="RefSeq" id="WP_012106952.1">
    <property type="nucleotide sequence ID" value="NC_009712.1"/>
</dbReference>
<keyword evidence="2" id="KW-1185">Reference proteome</keyword>
<protein>
    <submittedName>
        <fullName evidence="1">Uncharacterized protein</fullName>
    </submittedName>
</protein>
<dbReference type="KEGG" id="mbn:Mboo_1401"/>
<dbReference type="OrthoDB" id="117759at2157"/>
<dbReference type="Proteomes" id="UP000002408">
    <property type="component" value="Chromosome"/>
</dbReference>
<evidence type="ECO:0000313" key="2">
    <source>
        <dbReference type="Proteomes" id="UP000002408"/>
    </source>
</evidence>
<name>A7I858_METB6</name>
<evidence type="ECO:0000313" key="1">
    <source>
        <dbReference type="EMBL" id="ABS55919.1"/>
    </source>
</evidence>
<dbReference type="AlphaFoldDB" id="A7I858"/>
<dbReference type="eggNOG" id="arCOG03480">
    <property type="taxonomic scope" value="Archaea"/>
</dbReference>
<gene>
    <name evidence="1" type="ordered locus">Mboo_1401</name>
</gene>
<dbReference type="HOGENOM" id="CLU_1763892_0_0_2"/>
<proteinExistence type="predicted"/>
<accession>A7I858</accession>
<sequence precursor="true">MNARAATCIFLILIALCIVPAAAANDERYGYITLESVQIQLHNDTAIVDMHYSVDEGTRIIFFLLGKQDLKNKLITILNYDGAQMQYVNLSDAEFVVDNASYSYGNGVYWFPTHQFNVVIPRLTITSPQVIRNYTNTNLFPEGMGYFENPPEDQPASSA</sequence>
<dbReference type="GeneID" id="5410803"/>